<dbReference type="GO" id="GO:0005829">
    <property type="term" value="C:cytosol"/>
    <property type="evidence" value="ECO:0007669"/>
    <property type="project" value="TreeGrafter"/>
</dbReference>
<evidence type="ECO:0000256" key="2">
    <source>
        <dbReference type="ARBA" id="ARBA00022679"/>
    </source>
</evidence>
<evidence type="ECO:0000259" key="4">
    <source>
        <dbReference type="Pfam" id="PF07804"/>
    </source>
</evidence>
<comment type="similarity">
    <text evidence="1">Belongs to the HipA Ser/Thr kinase family.</text>
</comment>
<dbReference type="OrthoDB" id="9805913at2"/>
<evidence type="ECO:0000313" key="6">
    <source>
        <dbReference type="Proteomes" id="UP000288096"/>
    </source>
</evidence>
<dbReference type="PANTHER" id="PTHR37419">
    <property type="entry name" value="SERINE/THREONINE-PROTEIN KINASE TOXIN HIPA"/>
    <property type="match status" value="1"/>
</dbReference>
<dbReference type="AlphaFoldDB" id="A0A401FTI8"/>
<dbReference type="PANTHER" id="PTHR37419:SF1">
    <property type="entry name" value="SERINE_THREONINE-PROTEIN KINASE TOXIN HIPA"/>
    <property type="match status" value="1"/>
</dbReference>
<dbReference type="EMBL" id="BEXT01000001">
    <property type="protein sequence ID" value="GBC60268.1"/>
    <property type="molecule type" value="Genomic_DNA"/>
</dbReference>
<dbReference type="InterPro" id="IPR052028">
    <property type="entry name" value="HipA_Ser/Thr_kinase"/>
</dbReference>
<reference evidence="6" key="2">
    <citation type="submission" date="2019-01" db="EMBL/GenBank/DDBJ databases">
        <title>Genome sequence of Desulfonema ishimotonii strain Tokyo 01.</title>
        <authorList>
            <person name="Fukui M."/>
        </authorList>
    </citation>
    <scope>NUCLEOTIDE SEQUENCE [LARGE SCALE GENOMIC DNA]</scope>
    <source>
        <strain evidence="6">Tokyo 01</strain>
    </source>
</reference>
<sequence>MNICPITYQPCEGKYSIRGVKKLSRKLTHLENFPYTTEEQISEAAARSAKMSIQGVQPKLSAVFDADKASFEITDIGGRFVLKPQNPFYPELPENEDLTMRLAEAAGINVPFHGLVYSKDGYLTYFIRRFDRVGKKKKIATEDFSQLLEFTRETKYDGSMEKVAQVLDRFCTFPAMEKVRLFRLTVFNYLIGNEDMHLKNFSLISDSGKTELSPAYDLLNTTIAIGNPKEELALPIKGKKNKITREILVDYYAGERLKLTDKVISKVLKKIRSAFPVWDKLIALSFLSDKMKKEYVALTNQRKQKIFFK</sequence>
<gene>
    <name evidence="5" type="ORF">DENIS_1219</name>
</gene>
<feature type="domain" description="HipA-like C-terminal" evidence="4">
    <location>
        <begin position="51"/>
        <end position="273"/>
    </location>
</feature>
<protein>
    <submittedName>
        <fullName evidence="5">Phosphatidylinositol kinase</fullName>
    </submittedName>
</protein>
<keyword evidence="3 5" id="KW-0418">Kinase</keyword>
<keyword evidence="6" id="KW-1185">Reference proteome</keyword>
<evidence type="ECO:0000256" key="3">
    <source>
        <dbReference type="ARBA" id="ARBA00022777"/>
    </source>
</evidence>
<organism evidence="5 6">
    <name type="scientific">Desulfonema ishimotonii</name>
    <dbReference type="NCBI Taxonomy" id="45657"/>
    <lineage>
        <taxon>Bacteria</taxon>
        <taxon>Pseudomonadati</taxon>
        <taxon>Thermodesulfobacteriota</taxon>
        <taxon>Desulfobacteria</taxon>
        <taxon>Desulfobacterales</taxon>
        <taxon>Desulfococcaceae</taxon>
        <taxon>Desulfonema</taxon>
    </lineage>
</organism>
<dbReference type="InterPro" id="IPR012893">
    <property type="entry name" value="HipA-like_C"/>
</dbReference>
<dbReference type="RefSeq" id="WP_124327704.1">
    <property type="nucleotide sequence ID" value="NZ_BEXT01000001.1"/>
</dbReference>
<dbReference type="GO" id="GO:0004674">
    <property type="term" value="F:protein serine/threonine kinase activity"/>
    <property type="evidence" value="ECO:0007669"/>
    <property type="project" value="TreeGrafter"/>
</dbReference>
<name>A0A401FTI8_9BACT</name>
<accession>A0A401FTI8</accession>
<dbReference type="Pfam" id="PF07804">
    <property type="entry name" value="HipA_C"/>
    <property type="match status" value="1"/>
</dbReference>
<comment type="caution">
    <text evidence="5">The sequence shown here is derived from an EMBL/GenBank/DDBJ whole genome shotgun (WGS) entry which is preliminary data.</text>
</comment>
<evidence type="ECO:0000256" key="1">
    <source>
        <dbReference type="ARBA" id="ARBA00010164"/>
    </source>
</evidence>
<evidence type="ECO:0000313" key="5">
    <source>
        <dbReference type="EMBL" id="GBC60268.1"/>
    </source>
</evidence>
<keyword evidence="2" id="KW-0808">Transferase</keyword>
<reference evidence="6" key="1">
    <citation type="submission" date="2017-11" db="EMBL/GenBank/DDBJ databases">
        <authorList>
            <person name="Watanabe M."/>
            <person name="Kojima H."/>
        </authorList>
    </citation>
    <scope>NUCLEOTIDE SEQUENCE [LARGE SCALE GENOMIC DNA]</scope>
    <source>
        <strain evidence="6">Tokyo 01</strain>
    </source>
</reference>
<proteinExistence type="inferred from homology"/>
<dbReference type="Gene3D" id="1.10.1070.20">
    <property type="match status" value="1"/>
</dbReference>
<dbReference type="Proteomes" id="UP000288096">
    <property type="component" value="Unassembled WGS sequence"/>
</dbReference>